<evidence type="ECO:0000256" key="4">
    <source>
        <dbReference type="ARBA" id="ARBA00022525"/>
    </source>
</evidence>
<dbReference type="FunFam" id="3.10.450.10:FF:000003">
    <property type="entry name" value="Cathelicidin antimicrobial peptide"/>
    <property type="match status" value="1"/>
</dbReference>
<feature type="region of interest" description="Disordered" evidence="10">
    <location>
        <begin position="129"/>
        <end position="155"/>
    </location>
</feature>
<dbReference type="PANTHER" id="PTHR10206:SF0">
    <property type="entry name" value="CATHELICIDIN B1-RELATED"/>
    <property type="match status" value="1"/>
</dbReference>
<keyword evidence="13" id="KW-1185">Reference proteome</keyword>
<dbReference type="Proteomes" id="UP000694392">
    <property type="component" value="Unplaced"/>
</dbReference>
<feature type="chain" id="PRO_5034036615" description="Vipericidin" evidence="11">
    <location>
        <begin position="20"/>
        <end position="155"/>
    </location>
</feature>
<evidence type="ECO:0000256" key="7">
    <source>
        <dbReference type="ARBA" id="ARBA00023157"/>
    </source>
</evidence>
<keyword evidence="5" id="KW-1052">Target cell membrane</keyword>
<dbReference type="InterPro" id="IPR046350">
    <property type="entry name" value="Cystatin_sf"/>
</dbReference>
<dbReference type="OMA" id="KETVCPM"/>
<protein>
    <recommendedName>
        <fullName evidence="9">Vipericidin</fullName>
    </recommendedName>
</protein>
<organism evidence="12 13">
    <name type="scientific">Sphenodon punctatus</name>
    <name type="common">Tuatara</name>
    <name type="synonym">Hatteria punctata</name>
    <dbReference type="NCBI Taxonomy" id="8508"/>
    <lineage>
        <taxon>Eukaryota</taxon>
        <taxon>Metazoa</taxon>
        <taxon>Chordata</taxon>
        <taxon>Craniata</taxon>
        <taxon>Vertebrata</taxon>
        <taxon>Euteleostomi</taxon>
        <taxon>Lepidosauria</taxon>
        <taxon>Sphenodontia</taxon>
        <taxon>Sphenodontidae</taxon>
        <taxon>Sphenodon</taxon>
    </lineage>
</organism>
<keyword evidence="7" id="KW-1015">Disulfide bond</keyword>
<keyword evidence="4" id="KW-0964">Secreted</keyword>
<evidence type="ECO:0000313" key="13">
    <source>
        <dbReference type="Proteomes" id="UP000694392"/>
    </source>
</evidence>
<comment type="similarity">
    <text evidence="3">Belongs to the cathelicidin family.</text>
</comment>
<dbReference type="Gene3D" id="3.10.450.10">
    <property type="match status" value="1"/>
</dbReference>
<reference evidence="12" key="1">
    <citation type="submission" date="2025-08" db="UniProtKB">
        <authorList>
            <consortium name="Ensembl"/>
        </authorList>
    </citation>
    <scope>IDENTIFICATION</scope>
</reference>
<evidence type="ECO:0000256" key="10">
    <source>
        <dbReference type="SAM" id="MobiDB-lite"/>
    </source>
</evidence>
<dbReference type="GO" id="GO:0044218">
    <property type="term" value="C:other organism cell membrane"/>
    <property type="evidence" value="ECO:0007669"/>
    <property type="project" value="UniProtKB-KW"/>
</dbReference>
<dbReference type="Ensembl" id="ENSSPUT00000017362.1">
    <property type="protein sequence ID" value="ENSSPUP00000016291.1"/>
    <property type="gene ID" value="ENSSPUG00000012617.1"/>
</dbReference>
<feature type="signal peptide" evidence="11">
    <location>
        <begin position="1"/>
        <end position="19"/>
    </location>
</feature>
<keyword evidence="11" id="KW-0732">Signal</keyword>
<keyword evidence="6" id="KW-0472">Membrane</keyword>
<dbReference type="AlphaFoldDB" id="A0A8D0H531"/>
<name>A0A8D0H531_SPHPU</name>
<reference evidence="12" key="2">
    <citation type="submission" date="2025-09" db="UniProtKB">
        <authorList>
            <consortium name="Ensembl"/>
        </authorList>
    </citation>
    <scope>IDENTIFICATION</scope>
</reference>
<evidence type="ECO:0000256" key="9">
    <source>
        <dbReference type="ARBA" id="ARBA00030320"/>
    </source>
</evidence>
<evidence type="ECO:0000256" key="6">
    <source>
        <dbReference type="ARBA" id="ARBA00023136"/>
    </source>
</evidence>
<evidence type="ECO:0000256" key="11">
    <source>
        <dbReference type="SAM" id="SignalP"/>
    </source>
</evidence>
<evidence type="ECO:0000256" key="8">
    <source>
        <dbReference type="ARBA" id="ARBA00023298"/>
    </source>
</evidence>
<dbReference type="SUPFAM" id="SSF54403">
    <property type="entry name" value="Cystatin/monellin"/>
    <property type="match status" value="1"/>
</dbReference>
<dbReference type="GO" id="GO:0005615">
    <property type="term" value="C:extracellular space"/>
    <property type="evidence" value="ECO:0007669"/>
    <property type="project" value="TreeGrafter"/>
</dbReference>
<accession>A0A8D0H531</accession>
<evidence type="ECO:0000256" key="1">
    <source>
        <dbReference type="ARBA" id="ARBA00004175"/>
    </source>
</evidence>
<dbReference type="Pfam" id="PF00666">
    <property type="entry name" value="Cathelicidins"/>
    <property type="match status" value="1"/>
</dbReference>
<dbReference type="InterPro" id="IPR001894">
    <property type="entry name" value="Cathelicidin-like"/>
</dbReference>
<dbReference type="GeneTree" id="ENSGT00390000000410"/>
<evidence type="ECO:0000313" key="12">
    <source>
        <dbReference type="Ensembl" id="ENSSPUP00000016291.1"/>
    </source>
</evidence>
<proteinExistence type="inferred from homology"/>
<evidence type="ECO:0000256" key="5">
    <source>
        <dbReference type="ARBA" id="ARBA00022537"/>
    </source>
</evidence>
<evidence type="ECO:0000256" key="2">
    <source>
        <dbReference type="ARBA" id="ARBA00004613"/>
    </source>
</evidence>
<dbReference type="GO" id="GO:0006952">
    <property type="term" value="P:defense response"/>
    <property type="evidence" value="ECO:0007669"/>
    <property type="project" value="InterPro"/>
</dbReference>
<evidence type="ECO:0000256" key="3">
    <source>
        <dbReference type="ARBA" id="ARBA00005320"/>
    </source>
</evidence>
<keyword evidence="8" id="KW-1053">Target membrane</keyword>
<comment type="subcellular location">
    <subcellularLocation>
        <location evidence="2">Secreted</location>
    </subcellularLocation>
    <subcellularLocation>
        <location evidence="1">Target cell membrane</location>
    </subcellularLocation>
</comment>
<dbReference type="PANTHER" id="PTHR10206">
    <property type="entry name" value="CATHELICIDIN"/>
    <property type="match status" value="1"/>
</dbReference>
<sequence>MGICRWRVLLAIIAATVAATSQHQTLSYEEAVSLAVDFYNQRPNGARVFRLLKAEPQPGWDMTSQSRQELNFTVQETECLASENRRVEECDFKENGLVQDCSGFFSTERACPTVIINCDTVAPEEMRATTQPTFSRCGPPPNQPSPDTGHHHPTN</sequence>